<reference evidence="10" key="1">
    <citation type="submission" date="2018-09" db="EMBL/GenBank/DDBJ databases">
        <title>Common duck and Muscovy duck high density SNP chip.</title>
        <authorList>
            <person name="Vignal A."/>
            <person name="Thebault N."/>
            <person name="Warren W.C."/>
        </authorList>
    </citation>
    <scope>NUCLEOTIDE SEQUENCE [LARGE SCALE GENOMIC DNA]</scope>
</reference>
<dbReference type="GO" id="GO:0005576">
    <property type="term" value="C:extracellular region"/>
    <property type="evidence" value="ECO:0007669"/>
    <property type="project" value="UniProtKB-SubCell"/>
</dbReference>
<evidence type="ECO:0000256" key="2">
    <source>
        <dbReference type="ARBA" id="ARBA00010658"/>
    </source>
</evidence>
<keyword evidence="4" id="KW-0732">Signal</keyword>
<evidence type="ECO:0000259" key="8">
    <source>
        <dbReference type="Pfam" id="PF03024"/>
    </source>
</evidence>
<dbReference type="Pfam" id="PF07995">
    <property type="entry name" value="GSDH"/>
    <property type="match status" value="1"/>
</dbReference>
<dbReference type="SUPFAM" id="SSF50952">
    <property type="entry name" value="Soluble quinoprotein glucose dehydrogenase"/>
    <property type="match status" value="1"/>
</dbReference>
<keyword evidence="5" id="KW-1015">Disulfide bond</keyword>
<feature type="region of interest" description="Disordered" evidence="7">
    <location>
        <begin position="663"/>
        <end position="769"/>
    </location>
</feature>
<reference evidence="10" key="3">
    <citation type="submission" date="2025-09" db="UniProtKB">
        <authorList>
            <consortium name="Ensembl"/>
        </authorList>
    </citation>
    <scope>IDENTIFICATION</scope>
</reference>
<organism evidence="10 11">
    <name type="scientific">Cairina moschata</name>
    <name type="common">Muscovy duck</name>
    <dbReference type="NCBI Taxonomy" id="8855"/>
    <lineage>
        <taxon>Eukaryota</taxon>
        <taxon>Metazoa</taxon>
        <taxon>Chordata</taxon>
        <taxon>Craniata</taxon>
        <taxon>Vertebrata</taxon>
        <taxon>Euteleostomi</taxon>
        <taxon>Archelosauria</taxon>
        <taxon>Archosauria</taxon>
        <taxon>Dinosauria</taxon>
        <taxon>Saurischia</taxon>
        <taxon>Theropoda</taxon>
        <taxon>Coelurosauria</taxon>
        <taxon>Aves</taxon>
        <taxon>Neognathae</taxon>
        <taxon>Galloanserae</taxon>
        <taxon>Anseriformes</taxon>
        <taxon>Anatidae</taxon>
        <taxon>Anatinae</taxon>
        <taxon>Cairina</taxon>
    </lineage>
</organism>
<dbReference type="PANTHER" id="PTHR19328:SF54">
    <property type="entry name" value="HHIP-LIKE PROTEIN 2"/>
    <property type="match status" value="1"/>
</dbReference>
<evidence type="ECO:0000313" key="10">
    <source>
        <dbReference type="Ensembl" id="ENSCMMP00000009321.1"/>
    </source>
</evidence>
<dbReference type="InterPro" id="IPR011041">
    <property type="entry name" value="Quinoprot_gluc/sorb_DH_b-prop"/>
</dbReference>
<dbReference type="Pfam" id="PF03024">
    <property type="entry name" value="Folate_rec"/>
    <property type="match status" value="1"/>
</dbReference>
<evidence type="ECO:0000256" key="5">
    <source>
        <dbReference type="ARBA" id="ARBA00023157"/>
    </source>
</evidence>
<keyword evidence="11" id="KW-1185">Reference proteome</keyword>
<proteinExistence type="inferred from homology"/>
<name>A0A8C3BNX1_CAIMO</name>
<feature type="compositionally biased region" description="Basic residues" evidence="7">
    <location>
        <begin position="760"/>
        <end position="769"/>
    </location>
</feature>
<evidence type="ECO:0000256" key="7">
    <source>
        <dbReference type="SAM" id="MobiDB-lite"/>
    </source>
</evidence>
<dbReference type="Gene3D" id="2.120.10.30">
    <property type="entry name" value="TolB, C-terminal domain"/>
    <property type="match status" value="1"/>
</dbReference>
<accession>A0A8C3BNX1</accession>
<dbReference type="InterPro" id="IPR012938">
    <property type="entry name" value="Glc/Sorbosone_DH"/>
</dbReference>
<dbReference type="AlphaFoldDB" id="A0A8C3BNX1"/>
<feature type="compositionally biased region" description="Basic residues" evidence="7">
    <location>
        <begin position="716"/>
        <end position="725"/>
    </location>
</feature>
<protein>
    <submittedName>
        <fullName evidence="10">HHIP like 2</fullName>
    </submittedName>
</protein>
<dbReference type="InterPro" id="IPR011042">
    <property type="entry name" value="6-blade_b-propeller_TolB-like"/>
</dbReference>
<dbReference type="Proteomes" id="UP000694556">
    <property type="component" value="Chromosome 3"/>
</dbReference>
<evidence type="ECO:0000313" key="11">
    <source>
        <dbReference type="Proteomes" id="UP000694556"/>
    </source>
</evidence>
<evidence type="ECO:0000256" key="1">
    <source>
        <dbReference type="ARBA" id="ARBA00004613"/>
    </source>
</evidence>
<reference evidence="10" key="2">
    <citation type="submission" date="2025-08" db="UniProtKB">
        <authorList>
            <consortium name="Ensembl"/>
        </authorList>
    </citation>
    <scope>IDENTIFICATION</scope>
</reference>
<keyword evidence="6" id="KW-0325">Glycoprotein</keyword>
<evidence type="ECO:0000256" key="6">
    <source>
        <dbReference type="ARBA" id="ARBA00023180"/>
    </source>
</evidence>
<sequence>MIESYHQEAQDFPISDLRKPTLKTLHVWPCAGRSSSSSRASPSCSRAFLCLSLLCWAGGLWGHPQCLDYGPPFQPPLHLEFCSSYENFGCCDQQRDSSIAARYREIMDAMDLRGRALCGTYVKDILCQECSPYAAHLYDAENPQTPLRNLPGLCSDYCSEFHFNCRSAISLLASDKHIQECCERNTTSFCNLLHLHDEDYCFPNVLKNAVLNRNLGSVVEGHKGCLQLCLAEVASGLRNPVLMLHANDRTHRTFIAEQLGVVWVYLPDGSRLEEPFLDIKSMVLATPWIGDERGFLGMAFHPNYKHNGKFYIYYSYMDKKRMEKVRISELKVLASDANKADPRSERNLLELEEPAANHNGGQLLFGVDGYMYVFTGDGGKAGDPFGKFGNAQNKSVLLGKVLRIDVDGDSPDGKPYRIPPDNPFVSDPEARPEVYAYGVRNMWRCGVDRGDPVTKKGRGRIFCGDVGQNRFEEIDIIVKGGNYGWRAKEGFECYDTKLCHNSSLDDILPIFAYGRNVGKSVTGGYVYRGCESPNLNGLYIFGDFMNGRLMALQEDEKTNKWKKREICIGSTKVCAFPGMISSYSKFIISFAEDEAGELYFLSTSYPSAYAPHGSLYKIVDPARRAPPGKCKYKPVPVKIKSKRIPFVPRAKTVLELLNEPATKPLKKSSTPAEAVSTISSKKSKKTPSPKIKASTVRTAPSGKKTQKIKAHDEHHRSKQKKKVARVSRTTPAPPVPKKKSSHLTGTKKLLPKKAAQTKGNWRRGGKRVD</sequence>
<dbReference type="Ensembl" id="ENSCMMT00000010274.1">
    <property type="protein sequence ID" value="ENSCMMP00000009321.1"/>
    <property type="gene ID" value="ENSCMMG00000005923.1"/>
</dbReference>
<feature type="domain" description="Folate receptor-like" evidence="8">
    <location>
        <begin position="78"/>
        <end position="226"/>
    </location>
</feature>
<feature type="domain" description="Glucose/Sorbosone dehydrogenase" evidence="9">
    <location>
        <begin position="238"/>
        <end position="565"/>
    </location>
</feature>
<comment type="similarity">
    <text evidence="2">Belongs to the HHIP family.</text>
</comment>
<keyword evidence="3" id="KW-0964">Secreted</keyword>
<comment type="subcellular location">
    <subcellularLocation>
        <location evidence="1">Secreted</location>
    </subcellularLocation>
</comment>
<evidence type="ECO:0000256" key="4">
    <source>
        <dbReference type="ARBA" id="ARBA00022729"/>
    </source>
</evidence>
<evidence type="ECO:0000256" key="3">
    <source>
        <dbReference type="ARBA" id="ARBA00022525"/>
    </source>
</evidence>
<dbReference type="PANTHER" id="PTHR19328">
    <property type="entry name" value="HEDGEHOG-INTERACTING PROTEIN"/>
    <property type="match status" value="1"/>
</dbReference>
<dbReference type="InterPro" id="IPR018143">
    <property type="entry name" value="Folate_rcpt-like"/>
</dbReference>
<evidence type="ECO:0000259" key="9">
    <source>
        <dbReference type="Pfam" id="PF07995"/>
    </source>
</evidence>